<dbReference type="Pfam" id="PF02237">
    <property type="entry name" value="BPL_C"/>
    <property type="match status" value="1"/>
</dbReference>
<dbReference type="InterPro" id="IPR003142">
    <property type="entry name" value="BPL_C"/>
</dbReference>
<dbReference type="GO" id="GO:0016740">
    <property type="term" value="F:transferase activity"/>
    <property type="evidence" value="ECO:0007669"/>
    <property type="project" value="UniProtKB-ARBA"/>
</dbReference>
<dbReference type="Gene3D" id="1.10.10.10">
    <property type="entry name" value="Winged helix-like DNA-binding domain superfamily/Winged helix DNA-binding domain"/>
    <property type="match status" value="1"/>
</dbReference>
<evidence type="ECO:0000256" key="5">
    <source>
        <dbReference type="ARBA" id="ARBA00023267"/>
    </source>
</evidence>
<dbReference type="InterPro" id="IPR036388">
    <property type="entry name" value="WH-like_DNA-bd_sf"/>
</dbReference>
<dbReference type="PANTHER" id="PTHR12835">
    <property type="entry name" value="BIOTIN PROTEIN LIGASE"/>
    <property type="match status" value="1"/>
</dbReference>
<comment type="caution">
    <text evidence="6">Lacks conserved residue(s) required for the propagation of feature annotation.</text>
</comment>
<dbReference type="GO" id="GO:0005737">
    <property type="term" value="C:cytoplasm"/>
    <property type="evidence" value="ECO:0007669"/>
    <property type="project" value="TreeGrafter"/>
</dbReference>
<dbReference type="InterPro" id="IPR045864">
    <property type="entry name" value="aa-tRNA-synth_II/BPL/LPL"/>
</dbReference>
<dbReference type="PROSITE" id="PS51733">
    <property type="entry name" value="BPL_LPL_CATALYTIC"/>
    <property type="match status" value="1"/>
</dbReference>
<organism evidence="8 9">
    <name type="scientific">Tepidibacillus fermentans</name>
    <dbReference type="NCBI Taxonomy" id="1281767"/>
    <lineage>
        <taxon>Bacteria</taxon>
        <taxon>Bacillati</taxon>
        <taxon>Bacillota</taxon>
        <taxon>Bacilli</taxon>
        <taxon>Bacillales</taxon>
        <taxon>Bacillaceae</taxon>
        <taxon>Tepidibacillus</taxon>
    </lineage>
</organism>
<evidence type="ECO:0000256" key="3">
    <source>
        <dbReference type="ARBA" id="ARBA00022840"/>
    </source>
</evidence>
<dbReference type="CDD" id="cd00090">
    <property type="entry name" value="HTH_ARSR"/>
    <property type="match status" value="1"/>
</dbReference>
<protein>
    <recommendedName>
        <fullName evidence="6">Bifunctional ligase/repressor BirA</fullName>
    </recommendedName>
    <alternativeName>
        <fullName evidence="6">Biotin--[acetyl-CoA-carboxylase] ligase</fullName>
        <ecNumber evidence="6">6.3.4.15</ecNumber>
    </alternativeName>
    <alternativeName>
        <fullName evidence="6">Biotin--protein ligase</fullName>
    </alternativeName>
    <alternativeName>
        <fullName evidence="6">Biotin-[acetyl-CoA carboxylase] synthetase</fullName>
    </alternativeName>
</protein>
<dbReference type="InterPro" id="IPR004143">
    <property type="entry name" value="BPL_LPL_catalytic"/>
</dbReference>
<dbReference type="EC" id="6.3.4.15" evidence="6"/>
<keyword evidence="2 6" id="KW-0547">Nucleotide-binding</keyword>
<dbReference type="Proteomes" id="UP000295788">
    <property type="component" value="Unassembled WGS sequence"/>
</dbReference>
<dbReference type="Gene3D" id="2.30.30.100">
    <property type="match status" value="1"/>
</dbReference>
<feature type="binding site" evidence="6">
    <location>
        <position position="114"/>
    </location>
    <ligand>
        <name>biotin</name>
        <dbReference type="ChEBI" id="CHEBI:57586"/>
    </ligand>
</feature>
<evidence type="ECO:0000313" key="8">
    <source>
        <dbReference type="EMBL" id="TCS84160.1"/>
    </source>
</evidence>
<comment type="function">
    <text evidence="6">Acts both as a biotin--[acetyl-CoA-carboxylase] ligase and a repressor.</text>
</comment>
<evidence type="ECO:0000259" key="7">
    <source>
        <dbReference type="PROSITE" id="PS51733"/>
    </source>
</evidence>
<feature type="DNA-binding region" description="H-T-H motif" evidence="6">
    <location>
        <begin position="19"/>
        <end position="38"/>
    </location>
</feature>
<keyword evidence="4 6" id="KW-0238">DNA-binding</keyword>
<dbReference type="GO" id="GO:0003677">
    <property type="term" value="F:DNA binding"/>
    <property type="evidence" value="ECO:0007669"/>
    <property type="project" value="UniProtKB-UniRule"/>
</dbReference>
<dbReference type="AlphaFoldDB" id="A0A4R3KKY2"/>
<keyword evidence="6" id="KW-0805">Transcription regulation</keyword>
<evidence type="ECO:0000313" key="9">
    <source>
        <dbReference type="Proteomes" id="UP000295788"/>
    </source>
</evidence>
<dbReference type="Pfam" id="PF03099">
    <property type="entry name" value="BPL_LplA_LipB"/>
    <property type="match status" value="1"/>
</dbReference>
<dbReference type="RefSeq" id="WP_132767017.1">
    <property type="nucleotide sequence ID" value="NZ_SMAB01000002.1"/>
</dbReference>
<dbReference type="InterPro" id="IPR008988">
    <property type="entry name" value="Transcriptional_repressor_C"/>
</dbReference>
<accession>A0A4R3KKY2</accession>
<keyword evidence="9" id="KW-1185">Reference proteome</keyword>
<dbReference type="GO" id="GO:0006355">
    <property type="term" value="P:regulation of DNA-templated transcription"/>
    <property type="evidence" value="ECO:0007669"/>
    <property type="project" value="UniProtKB-UniRule"/>
</dbReference>
<dbReference type="InterPro" id="IPR004408">
    <property type="entry name" value="Biotin_CoA_COase_ligase"/>
</dbReference>
<dbReference type="CDD" id="cd16442">
    <property type="entry name" value="BPL"/>
    <property type="match status" value="1"/>
</dbReference>
<feature type="domain" description="BPL/LPL catalytic" evidence="7">
    <location>
        <begin position="67"/>
        <end position="256"/>
    </location>
</feature>
<keyword evidence="6" id="KW-0678">Repressor</keyword>
<dbReference type="OrthoDB" id="9807064at2"/>
<dbReference type="InterPro" id="IPR013196">
    <property type="entry name" value="HTH_11"/>
</dbReference>
<sequence>MREKIKEIFIQSRHQFVSGEEISKQLNISRTAVWKHIEELKKEGYQFEAIRKRGYRLLNDPDDISKERLKANLSTQWLGKEIIYFSEVDSTQRVAHELAKNGVPHGTVVITDEQTEGKGRLGRTWFSEKGKGIWMSFILRPSFAYHQALQITLFTSVVLANTLKKLYQRNFLIKWPNDIYINGKKVSGILTEMHGEQDQIHYMIIGIGINTHQITFPENLKEIATSIQQETGYIPKRIELIQHFFTEFEQDYSRFEGEGFMPFYKQYNDALYGKGRRIQLKQVNQQIEGTIMCIDSNGYLILQEDDGKEAKVVSGDIFF</sequence>
<feature type="binding site" evidence="6">
    <location>
        <position position="185"/>
    </location>
    <ligand>
        <name>biotin</name>
        <dbReference type="ChEBI" id="CHEBI:57586"/>
    </ligand>
</feature>
<gene>
    <name evidence="6" type="primary">birA</name>
    <name evidence="8" type="ORF">EDD72_102204</name>
</gene>
<keyword evidence="6" id="KW-0804">Transcription</keyword>
<name>A0A4R3KKY2_9BACI</name>
<dbReference type="Gene3D" id="3.30.930.10">
    <property type="entry name" value="Bira Bifunctional Protein, Domain 2"/>
    <property type="match status" value="1"/>
</dbReference>
<dbReference type="InterPro" id="IPR030855">
    <property type="entry name" value="Bifunct_BirA"/>
</dbReference>
<dbReference type="GO" id="GO:0004077">
    <property type="term" value="F:biotin--[biotin carboxyl-carrier protein] ligase activity"/>
    <property type="evidence" value="ECO:0007669"/>
    <property type="project" value="UniProtKB-UniRule"/>
</dbReference>
<comment type="similarity">
    <text evidence="6">Belongs to the biotin--protein ligase family.</text>
</comment>
<dbReference type="GO" id="GO:0005524">
    <property type="term" value="F:ATP binding"/>
    <property type="evidence" value="ECO:0007669"/>
    <property type="project" value="UniProtKB-UniRule"/>
</dbReference>
<evidence type="ECO:0000256" key="1">
    <source>
        <dbReference type="ARBA" id="ARBA00022598"/>
    </source>
</evidence>
<dbReference type="NCBIfam" id="TIGR00121">
    <property type="entry name" value="birA_ligase"/>
    <property type="match status" value="1"/>
</dbReference>
<dbReference type="Pfam" id="PF08279">
    <property type="entry name" value="HTH_11"/>
    <property type="match status" value="1"/>
</dbReference>
<dbReference type="SUPFAM" id="SSF50037">
    <property type="entry name" value="C-terminal domain of transcriptional repressors"/>
    <property type="match status" value="1"/>
</dbReference>
<dbReference type="InterPro" id="IPR036390">
    <property type="entry name" value="WH_DNA-bd_sf"/>
</dbReference>
<dbReference type="PANTHER" id="PTHR12835:SF5">
    <property type="entry name" value="BIOTIN--PROTEIN LIGASE"/>
    <property type="match status" value="1"/>
</dbReference>
<dbReference type="InterPro" id="IPR011991">
    <property type="entry name" value="ArsR-like_HTH"/>
</dbReference>
<keyword evidence="3 6" id="KW-0067">ATP-binding</keyword>
<dbReference type="GO" id="GO:0009249">
    <property type="term" value="P:protein lipoylation"/>
    <property type="evidence" value="ECO:0007669"/>
    <property type="project" value="UniProtKB-ARBA"/>
</dbReference>
<reference evidence="8 9" key="1">
    <citation type="submission" date="2019-03" db="EMBL/GenBank/DDBJ databases">
        <title>Genomic Encyclopedia of Type Strains, Phase IV (KMG-IV): sequencing the most valuable type-strain genomes for metagenomic binning, comparative biology and taxonomic classification.</title>
        <authorList>
            <person name="Goeker M."/>
        </authorList>
    </citation>
    <scope>NUCLEOTIDE SEQUENCE [LARGE SCALE GENOMIC DNA]</scope>
    <source>
        <strain evidence="8 9">DSM 23802</strain>
    </source>
</reference>
<evidence type="ECO:0000256" key="2">
    <source>
        <dbReference type="ARBA" id="ARBA00022741"/>
    </source>
</evidence>
<dbReference type="EMBL" id="SMAB01000002">
    <property type="protein sequence ID" value="TCS84160.1"/>
    <property type="molecule type" value="Genomic_DNA"/>
</dbReference>
<comment type="catalytic activity">
    <reaction evidence="6">
        <text>biotin + L-lysyl-[protein] + ATP = N(6)-biotinyl-L-lysyl-[protein] + AMP + diphosphate + H(+)</text>
        <dbReference type="Rhea" id="RHEA:11756"/>
        <dbReference type="Rhea" id="RHEA-COMP:9752"/>
        <dbReference type="Rhea" id="RHEA-COMP:10505"/>
        <dbReference type="ChEBI" id="CHEBI:15378"/>
        <dbReference type="ChEBI" id="CHEBI:29969"/>
        <dbReference type="ChEBI" id="CHEBI:30616"/>
        <dbReference type="ChEBI" id="CHEBI:33019"/>
        <dbReference type="ChEBI" id="CHEBI:57586"/>
        <dbReference type="ChEBI" id="CHEBI:83144"/>
        <dbReference type="ChEBI" id="CHEBI:456215"/>
        <dbReference type="EC" id="6.3.4.15"/>
    </reaction>
</comment>
<dbReference type="SUPFAM" id="SSF55681">
    <property type="entry name" value="Class II aaRS and biotin synthetases"/>
    <property type="match status" value="1"/>
</dbReference>
<dbReference type="HAMAP" id="MF_00978">
    <property type="entry name" value="Bifunct_BirA"/>
    <property type="match status" value="1"/>
</dbReference>
<keyword evidence="5 6" id="KW-0092">Biotin</keyword>
<keyword evidence="1 6" id="KW-0436">Ligase</keyword>
<evidence type="ECO:0000256" key="4">
    <source>
        <dbReference type="ARBA" id="ARBA00023125"/>
    </source>
</evidence>
<evidence type="ECO:0000256" key="6">
    <source>
        <dbReference type="HAMAP-Rule" id="MF_00978"/>
    </source>
</evidence>
<dbReference type="SUPFAM" id="SSF46785">
    <property type="entry name" value="Winged helix' DNA-binding domain"/>
    <property type="match status" value="1"/>
</dbReference>
<proteinExistence type="inferred from homology"/>
<comment type="caution">
    <text evidence="8">The sequence shown here is derived from an EMBL/GenBank/DDBJ whole genome shotgun (WGS) entry which is preliminary data.</text>
</comment>